<dbReference type="OrthoDB" id="9795675at2"/>
<dbReference type="Pfam" id="PF00884">
    <property type="entry name" value="Sulfatase"/>
    <property type="match status" value="1"/>
</dbReference>
<dbReference type="InterPro" id="IPR000917">
    <property type="entry name" value="Sulfatase_N"/>
</dbReference>
<evidence type="ECO:0000313" key="4">
    <source>
        <dbReference type="EMBL" id="SEU07007.1"/>
    </source>
</evidence>
<evidence type="ECO:0000256" key="2">
    <source>
        <dbReference type="ARBA" id="ARBA00022801"/>
    </source>
</evidence>
<dbReference type="GO" id="GO:0004065">
    <property type="term" value="F:arylsulfatase activity"/>
    <property type="evidence" value="ECO:0007669"/>
    <property type="project" value="TreeGrafter"/>
</dbReference>
<feature type="domain" description="Sulfatase N-terminal" evidence="3">
    <location>
        <begin position="38"/>
        <end position="431"/>
    </location>
</feature>
<dbReference type="EMBL" id="FOHO01000023">
    <property type="protein sequence ID" value="SEU07007.1"/>
    <property type="molecule type" value="Genomic_DNA"/>
</dbReference>
<dbReference type="Gene3D" id="3.40.720.10">
    <property type="entry name" value="Alkaline Phosphatase, subunit A"/>
    <property type="match status" value="1"/>
</dbReference>
<keyword evidence="5" id="KW-1185">Reference proteome</keyword>
<reference evidence="4 5" key="1">
    <citation type="submission" date="2016-10" db="EMBL/GenBank/DDBJ databases">
        <authorList>
            <person name="de Groot N.N."/>
        </authorList>
    </citation>
    <scope>NUCLEOTIDE SEQUENCE [LARGE SCALE GENOMIC DNA]</scope>
    <source>
        <strain evidence="4 5">DSM 17862</strain>
    </source>
</reference>
<dbReference type="AlphaFoldDB" id="A0A1I0JAU0"/>
<evidence type="ECO:0000256" key="1">
    <source>
        <dbReference type="ARBA" id="ARBA00008779"/>
    </source>
</evidence>
<dbReference type="InterPro" id="IPR050738">
    <property type="entry name" value="Sulfatase"/>
</dbReference>
<name>A0A1I0JAU0_9RHOB</name>
<evidence type="ECO:0000313" key="5">
    <source>
        <dbReference type="Proteomes" id="UP000199180"/>
    </source>
</evidence>
<comment type="similarity">
    <text evidence="1">Belongs to the sulfatase family.</text>
</comment>
<accession>A0A1I0JAU0</accession>
<sequence length="539" mass="60140">MMWEKENFGGMQSAAEIVRHRRDWRLVQRLRADMSRAPDILLITTDQQRGDCIGGGGRGVRTPNIDRIAARGARFDTCITPHPMCQAARASILTGKLPYSHGVRDNGRNLDPVLADAGLAGTFGRAGYDTRFIGKAHFSTHETFEPTGFAECYDSVARFAEDWNGPYMGFENVALTLRPHHHCGWKDRPYGLHYERFLDHDGQGAARWARAKDKVAPMTAHKQVWRSALQDEWMSTSWVGDRAMDMLRAGSDRPQLSWVSFPDPHPPFLAASPWASLYDPATVDLPPHRQLDLDRRPWWHRAFLESPARRTQARKHAEDQPYWGNDDALNDRDLRDVIAVYYGMIAAIDYQVGRMLDFLEASGRLQNTIVIFTSDHGEWLGDHGLLLKGPMLYDGLLRVPLVMAGPGITQGRYDAPVSTVDLRATLAKLCGLAVSPDDGAALTDVMAGGTREVAHNEWEVDARRSGVDLDLRTVRSTTHRLSVDLKSGAGELYDLSTDPHEMTNLWDSSGAAPVRDRLTATIQPARPGMIPAAPRVGWH</sequence>
<dbReference type="Proteomes" id="UP000199180">
    <property type="component" value="Unassembled WGS sequence"/>
</dbReference>
<organism evidence="4 5">
    <name type="scientific">Paracoccus homiensis</name>
    <dbReference type="NCBI Taxonomy" id="364199"/>
    <lineage>
        <taxon>Bacteria</taxon>
        <taxon>Pseudomonadati</taxon>
        <taxon>Pseudomonadota</taxon>
        <taxon>Alphaproteobacteria</taxon>
        <taxon>Rhodobacterales</taxon>
        <taxon>Paracoccaceae</taxon>
        <taxon>Paracoccus</taxon>
    </lineage>
</organism>
<gene>
    <name evidence="4" type="ORF">SAMN04489858_12334</name>
</gene>
<dbReference type="PANTHER" id="PTHR42693">
    <property type="entry name" value="ARYLSULFATASE FAMILY MEMBER"/>
    <property type="match status" value="1"/>
</dbReference>
<dbReference type="InterPro" id="IPR017850">
    <property type="entry name" value="Alkaline_phosphatase_core_sf"/>
</dbReference>
<dbReference type="PANTHER" id="PTHR42693:SF53">
    <property type="entry name" value="ENDO-4-O-SULFATASE"/>
    <property type="match status" value="1"/>
</dbReference>
<protein>
    <submittedName>
        <fullName evidence="4">Arylsulfatase A</fullName>
    </submittedName>
</protein>
<dbReference type="SUPFAM" id="SSF53649">
    <property type="entry name" value="Alkaline phosphatase-like"/>
    <property type="match status" value="1"/>
</dbReference>
<proteinExistence type="inferred from homology"/>
<evidence type="ECO:0000259" key="3">
    <source>
        <dbReference type="Pfam" id="PF00884"/>
    </source>
</evidence>
<dbReference type="STRING" id="364199.SAMN04489858_12334"/>
<keyword evidence="2" id="KW-0378">Hydrolase</keyword>